<dbReference type="AlphaFoldDB" id="A0A559MAV2"/>
<keyword evidence="3" id="KW-1185">Reference proteome</keyword>
<reference evidence="2 3" key="1">
    <citation type="submission" date="2018-05" db="EMBL/GenBank/DDBJ databases">
        <title>Genome sequencing and assembly of the regulated plant pathogen Lachnellula willkommii and related sister species for the development of diagnostic species identification markers.</title>
        <authorList>
            <person name="Giroux E."/>
            <person name="Bilodeau G."/>
        </authorList>
    </citation>
    <scope>NUCLEOTIDE SEQUENCE [LARGE SCALE GENOMIC DNA]</scope>
    <source>
        <strain evidence="2 3">CBS 172.35</strain>
    </source>
</reference>
<proteinExistence type="predicted"/>
<gene>
    <name evidence="2" type="ORF">LAWI1_G005865</name>
</gene>
<protein>
    <recommendedName>
        <fullName evidence="1">DUF7770 domain-containing protein</fullName>
    </recommendedName>
</protein>
<sequence length="128" mass="14245">MAQAGLTESNGSTWISAGDEMGKYELTHCNYGKSKSSLQDFDLKAVQGLRVEHVLSLINQKGQHKYKLHRTGVGCRYWVQTIIKDLNDSNFIKKSSPVSAAKAIDGLRYNYSAEQGPVFEEVEKGTFV</sequence>
<evidence type="ECO:0000259" key="1">
    <source>
        <dbReference type="Pfam" id="PF24968"/>
    </source>
</evidence>
<name>A0A559MAV2_9HELO</name>
<evidence type="ECO:0000313" key="3">
    <source>
        <dbReference type="Proteomes" id="UP000315522"/>
    </source>
</evidence>
<accession>A0A559MAV2</accession>
<comment type="caution">
    <text evidence="2">The sequence shown here is derived from an EMBL/GenBank/DDBJ whole genome shotgun (WGS) entry which is preliminary data.</text>
</comment>
<dbReference type="EMBL" id="QGML01000986">
    <property type="protein sequence ID" value="TVY90086.1"/>
    <property type="molecule type" value="Genomic_DNA"/>
</dbReference>
<evidence type="ECO:0000313" key="2">
    <source>
        <dbReference type="EMBL" id="TVY90086.1"/>
    </source>
</evidence>
<organism evidence="2 3">
    <name type="scientific">Lachnellula willkommii</name>
    <dbReference type="NCBI Taxonomy" id="215461"/>
    <lineage>
        <taxon>Eukaryota</taxon>
        <taxon>Fungi</taxon>
        <taxon>Dikarya</taxon>
        <taxon>Ascomycota</taxon>
        <taxon>Pezizomycotina</taxon>
        <taxon>Leotiomycetes</taxon>
        <taxon>Helotiales</taxon>
        <taxon>Lachnaceae</taxon>
        <taxon>Lachnellula</taxon>
    </lineage>
</organism>
<dbReference type="Pfam" id="PF24968">
    <property type="entry name" value="DUF7770"/>
    <property type="match status" value="1"/>
</dbReference>
<feature type="domain" description="DUF7770" evidence="1">
    <location>
        <begin position="17"/>
        <end position="128"/>
    </location>
</feature>
<dbReference type="InterPro" id="IPR056672">
    <property type="entry name" value="DUF7770"/>
</dbReference>
<dbReference type="Proteomes" id="UP000315522">
    <property type="component" value="Unassembled WGS sequence"/>
</dbReference>